<dbReference type="GO" id="GO:0005886">
    <property type="term" value="C:plasma membrane"/>
    <property type="evidence" value="ECO:0007669"/>
    <property type="project" value="UniProtKB-SubCell"/>
</dbReference>
<evidence type="ECO:0000256" key="6">
    <source>
        <dbReference type="ARBA" id="ARBA00022847"/>
    </source>
</evidence>
<feature type="transmembrane region" description="Helical" evidence="14">
    <location>
        <begin position="400"/>
        <end position="425"/>
    </location>
</feature>
<gene>
    <name evidence="15" type="primary">opuE_2</name>
    <name evidence="15" type="ORF">H0A61_01241</name>
</gene>
<dbReference type="PANTHER" id="PTHR48086:SF3">
    <property type="entry name" value="SODIUM_PROLINE SYMPORTER"/>
    <property type="match status" value="1"/>
</dbReference>
<keyword evidence="10 14" id="KW-0472">Membrane</keyword>
<evidence type="ECO:0000313" key="15">
    <source>
        <dbReference type="EMBL" id="QSQ08890.1"/>
    </source>
</evidence>
<feature type="transmembrane region" description="Helical" evidence="14">
    <location>
        <begin position="76"/>
        <end position="97"/>
    </location>
</feature>
<dbReference type="InterPro" id="IPR001734">
    <property type="entry name" value="Na/solute_symporter"/>
</dbReference>
<keyword evidence="5 14" id="KW-0812">Transmembrane</keyword>
<keyword evidence="3" id="KW-0813">Transport</keyword>
<dbReference type="Pfam" id="PF00474">
    <property type="entry name" value="SSF"/>
    <property type="match status" value="1"/>
</dbReference>
<dbReference type="EMBL" id="CP059066">
    <property type="protein sequence ID" value="QSQ08890.1"/>
    <property type="molecule type" value="Genomic_DNA"/>
</dbReference>
<comment type="catalytic activity">
    <reaction evidence="12">
        <text>L-proline(in) + Na(+)(in) = L-proline(out) + Na(+)(out)</text>
        <dbReference type="Rhea" id="RHEA:28967"/>
        <dbReference type="ChEBI" id="CHEBI:29101"/>
        <dbReference type="ChEBI" id="CHEBI:60039"/>
    </reaction>
</comment>
<evidence type="ECO:0000256" key="10">
    <source>
        <dbReference type="ARBA" id="ARBA00023136"/>
    </source>
</evidence>
<keyword evidence="4" id="KW-1003">Cell membrane</keyword>
<feature type="transmembrane region" description="Helical" evidence="14">
    <location>
        <begin position="180"/>
        <end position="198"/>
    </location>
</feature>
<dbReference type="Gene3D" id="1.20.1730.10">
    <property type="entry name" value="Sodium/glucose cotransporter"/>
    <property type="match status" value="1"/>
</dbReference>
<evidence type="ECO:0000313" key="16">
    <source>
        <dbReference type="Proteomes" id="UP000662904"/>
    </source>
</evidence>
<keyword evidence="11" id="KW-0739">Sodium transport</keyword>
<comment type="subcellular location">
    <subcellularLocation>
        <location evidence="1">Cell membrane</location>
        <topology evidence="1">Multi-pass membrane protein</topology>
    </subcellularLocation>
</comment>
<reference evidence="15" key="1">
    <citation type="submission" date="2020-07" db="EMBL/GenBank/DDBJ databases">
        <title>Koleobacter methoxysyntrophicus gen. nov., sp. nov., a novel anaerobic bacterium isolated from deep subsurface oil field and proposal of Koleobacterales ord. nov. in the phylum Firmicutes.</title>
        <authorList>
            <person name="Sakamoto S."/>
            <person name="Tamaki H."/>
        </authorList>
    </citation>
    <scope>NUCLEOTIDE SEQUENCE</scope>
    <source>
        <strain evidence="15">NRmbB1</strain>
    </source>
</reference>
<evidence type="ECO:0000256" key="11">
    <source>
        <dbReference type="ARBA" id="ARBA00023201"/>
    </source>
</evidence>
<dbReference type="RefSeq" id="WP_206709090.1">
    <property type="nucleotide sequence ID" value="NZ_CP059066.1"/>
</dbReference>
<dbReference type="GO" id="GO:0015293">
    <property type="term" value="F:symporter activity"/>
    <property type="evidence" value="ECO:0007669"/>
    <property type="project" value="UniProtKB-KW"/>
</dbReference>
<feature type="transmembrane region" description="Helical" evidence="14">
    <location>
        <begin position="117"/>
        <end position="136"/>
    </location>
</feature>
<dbReference type="InterPro" id="IPR050277">
    <property type="entry name" value="Sodium:Solute_Symporter"/>
</dbReference>
<evidence type="ECO:0000256" key="8">
    <source>
        <dbReference type="ARBA" id="ARBA00023053"/>
    </source>
</evidence>
<evidence type="ECO:0000256" key="13">
    <source>
        <dbReference type="RuleBase" id="RU362091"/>
    </source>
</evidence>
<dbReference type="GO" id="GO:0006814">
    <property type="term" value="P:sodium ion transport"/>
    <property type="evidence" value="ECO:0007669"/>
    <property type="project" value="UniProtKB-KW"/>
</dbReference>
<feature type="transmembrane region" description="Helical" evidence="14">
    <location>
        <begin position="464"/>
        <end position="486"/>
    </location>
</feature>
<feature type="transmembrane region" description="Helical" evidence="14">
    <location>
        <begin position="278"/>
        <end position="298"/>
    </location>
</feature>
<dbReference type="InterPro" id="IPR038377">
    <property type="entry name" value="Na/Glc_symporter_sf"/>
</dbReference>
<feature type="transmembrane region" description="Helical" evidence="14">
    <location>
        <begin position="35"/>
        <end position="56"/>
    </location>
</feature>
<dbReference type="AlphaFoldDB" id="A0A8A0RMQ6"/>
<sequence length="493" mass="53984">MNKSIIYLLYFTFYTILILWFGKFGFDRVKNIRDFYVAGNSLGLFTSICTFGGTWFSAASMLGLTGSLYVFGYSSVLYSVIPWFLGALLIVILSGKFKEYSIVTIPEFFRIRYNSQLLQAMGGFIIIIGYILYIVIQIRGFGIVMTRLLNIPYTLSIFLVYLFILYTTFGGLYSVARTDAVNFILIILGSAAAALFILTEVGGITAMHKGAAAINSEALKGSGFYTPKGAMLDPFTKGLQPPILLGTSFFGWGLGLATNPQYAIRIISAKDRRTASSMIGITVLVLMVIYCSCIIIGIGSRVLIPTAQGIASVDEIFPYIIENVIDSPFSGFILISIIAAAISTANSQLLILASGFCYDIYKNVINRDINEEKFLNLNRILICIGGTLSLILAIKPPEGLLVFGGHIWGIFASTFLLPLFGGVFWQKATREGAIGSFVGGLAAYMTFYLLKIGYVEFNPLSRDYIIHPALPGVLTSGIFFITISLLTDNLKKA</sequence>
<dbReference type="KEGG" id="kme:H0A61_01241"/>
<evidence type="ECO:0000256" key="14">
    <source>
        <dbReference type="SAM" id="Phobius"/>
    </source>
</evidence>
<evidence type="ECO:0000256" key="7">
    <source>
        <dbReference type="ARBA" id="ARBA00022989"/>
    </source>
</evidence>
<evidence type="ECO:0000256" key="9">
    <source>
        <dbReference type="ARBA" id="ARBA00023065"/>
    </source>
</evidence>
<dbReference type="PROSITE" id="PS50283">
    <property type="entry name" value="NA_SOLUT_SYMP_3"/>
    <property type="match status" value="1"/>
</dbReference>
<feature type="transmembrane region" description="Helical" evidence="14">
    <location>
        <begin position="332"/>
        <end position="353"/>
    </location>
</feature>
<dbReference type="PANTHER" id="PTHR48086">
    <property type="entry name" value="SODIUM/PROLINE SYMPORTER-RELATED"/>
    <property type="match status" value="1"/>
</dbReference>
<proteinExistence type="inferred from homology"/>
<organism evidence="15 16">
    <name type="scientific">Koleobacter methoxysyntrophicus</name>
    <dbReference type="NCBI Taxonomy" id="2751313"/>
    <lineage>
        <taxon>Bacteria</taxon>
        <taxon>Bacillati</taxon>
        <taxon>Bacillota</taxon>
        <taxon>Clostridia</taxon>
        <taxon>Koleobacterales</taxon>
        <taxon>Koleobacteraceae</taxon>
        <taxon>Koleobacter</taxon>
    </lineage>
</organism>
<keyword evidence="7 14" id="KW-1133">Transmembrane helix</keyword>
<feature type="transmembrane region" description="Helical" evidence="14">
    <location>
        <begin position="239"/>
        <end position="257"/>
    </location>
</feature>
<feature type="transmembrane region" description="Helical" evidence="14">
    <location>
        <begin position="374"/>
        <end position="394"/>
    </location>
</feature>
<evidence type="ECO:0000256" key="2">
    <source>
        <dbReference type="ARBA" id="ARBA00006434"/>
    </source>
</evidence>
<feature type="transmembrane region" description="Helical" evidence="14">
    <location>
        <begin position="432"/>
        <end position="452"/>
    </location>
</feature>
<keyword evidence="6" id="KW-0769">Symport</keyword>
<keyword evidence="8" id="KW-0915">Sodium</keyword>
<name>A0A8A0RMQ6_9FIRM</name>
<keyword evidence="9" id="KW-0406">Ion transport</keyword>
<protein>
    <submittedName>
        <fullName evidence="15">Osmoregulated proline transporter OpuE</fullName>
    </submittedName>
</protein>
<feature type="transmembrane region" description="Helical" evidence="14">
    <location>
        <begin position="6"/>
        <end position="26"/>
    </location>
</feature>
<dbReference type="Proteomes" id="UP000662904">
    <property type="component" value="Chromosome"/>
</dbReference>
<dbReference type="CDD" id="cd10322">
    <property type="entry name" value="SLC5sbd"/>
    <property type="match status" value="1"/>
</dbReference>
<evidence type="ECO:0000256" key="5">
    <source>
        <dbReference type="ARBA" id="ARBA00022692"/>
    </source>
</evidence>
<accession>A0A8A0RMQ6</accession>
<keyword evidence="16" id="KW-1185">Reference proteome</keyword>
<evidence type="ECO:0000256" key="1">
    <source>
        <dbReference type="ARBA" id="ARBA00004651"/>
    </source>
</evidence>
<comment type="similarity">
    <text evidence="2 13">Belongs to the sodium:solute symporter (SSF) (TC 2.A.21) family.</text>
</comment>
<evidence type="ECO:0000256" key="12">
    <source>
        <dbReference type="ARBA" id="ARBA00033708"/>
    </source>
</evidence>
<evidence type="ECO:0000256" key="4">
    <source>
        <dbReference type="ARBA" id="ARBA00022475"/>
    </source>
</evidence>
<feature type="transmembrane region" description="Helical" evidence="14">
    <location>
        <begin position="151"/>
        <end position="173"/>
    </location>
</feature>
<evidence type="ECO:0000256" key="3">
    <source>
        <dbReference type="ARBA" id="ARBA00022448"/>
    </source>
</evidence>